<sequence>MVVITRPRDVSDPFYRPQSQDYSHAYSSILASSRRAAASTSFSSGDLAGSSTVLILSALDVDALCATRSLVSLFTEDEIAYRVVPVDGYSTLDSIVREDVVGNTDLHTVVFINLGSLLSLPNYFTTTSNPDPDAHILPPLCTVHLIDSHRPYNLDNLFATSELVEKICVWDDGEIEERLGKEAKAYAELEFYDDEDSDSDSEDSETESSADEEKDEDEEEDEDSTRRKRRRGEDGDDRQQSEAGSQRPRRRRKRSRPRRIDPDVAANYRAILSRYYNRGTYTSMSVASIMFMLAEKLGRSDNETLWLAILGLTSQYLSSAIAHGHYDELSSALATDVVAMNKTPANISTSQTDKLLGKPVNADDGRIRVIPQELRFSLYRHWSLENSMYHSSYVAGKLGIWRELGLSKLRGLMAKMGLSLQQCRQTYEHMDLDLRETLCSRIESIAPEYGLTECVYRSFLRSFGYRSTPISAGDAVEGLEALLSAAHGVRVEVDAPGLTFGGVGAGVGGVSGAYEAVVGRGMGDQGSELFGSRRLWNLGPAGEEGWGDDKENRAPDQPTTEAKEPPTQQERTSTRQSSWVRNYFTAYTALDTRKTMNVRLLQSSLSLSKALHRAVVSQGVALIDKQAIRTLRSFRLAILQDGPQLSLFTDPNLLIRLGSWLISALRDILKQQEDSRRQNKRSRSKKATEEAALPTSLPFVLAALDETRDRYIVVGINGSREYGDVVRNRFGLAFQEAASKSGARTKHDRFETCAVEVGREDLAQFVESIHAVA</sequence>
<organism evidence="7 8">
    <name type="scientific">Acaromyces ingoldii</name>
    <dbReference type="NCBI Taxonomy" id="215250"/>
    <lineage>
        <taxon>Eukaryota</taxon>
        <taxon>Fungi</taxon>
        <taxon>Dikarya</taxon>
        <taxon>Basidiomycota</taxon>
        <taxon>Ustilaginomycotina</taxon>
        <taxon>Exobasidiomycetes</taxon>
        <taxon>Exobasidiales</taxon>
        <taxon>Cryptobasidiaceae</taxon>
        <taxon>Acaromyces</taxon>
    </lineage>
</organism>
<evidence type="ECO:0000256" key="2">
    <source>
        <dbReference type="ARBA" id="ARBA00010727"/>
    </source>
</evidence>
<dbReference type="PANTHER" id="PTHR10507">
    <property type="entry name" value="CDC45-RELATED PROTEIN"/>
    <property type="match status" value="1"/>
</dbReference>
<dbReference type="GO" id="GO:0003682">
    <property type="term" value="F:chromatin binding"/>
    <property type="evidence" value="ECO:0007669"/>
    <property type="project" value="TreeGrafter"/>
</dbReference>
<dbReference type="OrthoDB" id="10258882at2759"/>
<evidence type="ECO:0000256" key="6">
    <source>
        <dbReference type="SAM" id="MobiDB-lite"/>
    </source>
</evidence>
<dbReference type="InterPro" id="IPR003874">
    <property type="entry name" value="CDC45"/>
</dbReference>
<feature type="region of interest" description="Disordered" evidence="6">
    <location>
        <begin position="540"/>
        <end position="575"/>
    </location>
</feature>
<keyword evidence="3" id="KW-0235">DNA replication</keyword>
<dbReference type="GO" id="GO:0000727">
    <property type="term" value="P:double-strand break repair via break-induced replication"/>
    <property type="evidence" value="ECO:0007669"/>
    <property type="project" value="TreeGrafter"/>
</dbReference>
<dbReference type="STRING" id="215250.A0A316Z123"/>
<comment type="subcellular location">
    <subcellularLocation>
        <location evidence="1">Nucleus</location>
    </subcellularLocation>
</comment>
<evidence type="ECO:0000256" key="3">
    <source>
        <dbReference type="ARBA" id="ARBA00022705"/>
    </source>
</evidence>
<dbReference type="Proteomes" id="UP000245768">
    <property type="component" value="Unassembled WGS sequence"/>
</dbReference>
<dbReference type="Pfam" id="PF02724">
    <property type="entry name" value="CDC45"/>
    <property type="match status" value="1"/>
</dbReference>
<dbReference type="EMBL" id="KZ819634">
    <property type="protein sequence ID" value="PWN93855.1"/>
    <property type="molecule type" value="Genomic_DNA"/>
</dbReference>
<evidence type="ECO:0000313" key="8">
    <source>
        <dbReference type="Proteomes" id="UP000245768"/>
    </source>
</evidence>
<gene>
    <name evidence="7" type="ORF">FA10DRAFT_299196</name>
</gene>
<feature type="compositionally biased region" description="Acidic residues" evidence="6">
    <location>
        <begin position="190"/>
        <end position="223"/>
    </location>
</feature>
<keyword evidence="5" id="KW-0131">Cell cycle</keyword>
<comment type="similarity">
    <text evidence="2">Belongs to the CDC45 family.</text>
</comment>
<feature type="compositionally biased region" description="Basic and acidic residues" evidence="6">
    <location>
        <begin position="231"/>
        <end position="240"/>
    </location>
</feature>
<dbReference type="FunCoup" id="A0A316Z123">
    <property type="interactions" value="282"/>
</dbReference>
<dbReference type="GO" id="GO:0031261">
    <property type="term" value="C:DNA replication preinitiation complex"/>
    <property type="evidence" value="ECO:0007669"/>
    <property type="project" value="TreeGrafter"/>
</dbReference>
<evidence type="ECO:0000256" key="4">
    <source>
        <dbReference type="ARBA" id="ARBA00023242"/>
    </source>
</evidence>
<reference evidence="7 8" key="1">
    <citation type="journal article" date="2018" name="Mol. Biol. Evol.">
        <title>Broad Genomic Sampling Reveals a Smut Pathogenic Ancestry of the Fungal Clade Ustilaginomycotina.</title>
        <authorList>
            <person name="Kijpornyongpan T."/>
            <person name="Mondo S.J."/>
            <person name="Barry K."/>
            <person name="Sandor L."/>
            <person name="Lee J."/>
            <person name="Lipzen A."/>
            <person name="Pangilinan J."/>
            <person name="LaButti K."/>
            <person name="Hainaut M."/>
            <person name="Henrissat B."/>
            <person name="Grigoriev I.V."/>
            <person name="Spatafora J.W."/>
            <person name="Aime M.C."/>
        </authorList>
    </citation>
    <scope>NUCLEOTIDE SEQUENCE [LARGE SCALE GENOMIC DNA]</scope>
    <source>
        <strain evidence="7 8">MCA 4198</strain>
    </source>
</reference>
<dbReference type="InParanoid" id="A0A316Z123"/>
<dbReference type="GO" id="GO:1902977">
    <property type="term" value="P:mitotic DNA replication preinitiation complex assembly"/>
    <property type="evidence" value="ECO:0007669"/>
    <property type="project" value="TreeGrafter"/>
</dbReference>
<feature type="compositionally biased region" description="Basic residues" evidence="6">
    <location>
        <begin position="247"/>
        <end position="257"/>
    </location>
</feature>
<dbReference type="GO" id="GO:0006270">
    <property type="term" value="P:DNA replication initiation"/>
    <property type="evidence" value="ECO:0007669"/>
    <property type="project" value="InterPro"/>
</dbReference>
<accession>A0A316Z123</accession>
<evidence type="ECO:0000256" key="1">
    <source>
        <dbReference type="ARBA" id="ARBA00004123"/>
    </source>
</evidence>
<protein>
    <submittedName>
        <fullName evidence="7">CDC45-like protein</fullName>
    </submittedName>
</protein>
<evidence type="ECO:0000256" key="5">
    <source>
        <dbReference type="ARBA" id="ARBA00023306"/>
    </source>
</evidence>
<keyword evidence="4" id="KW-0539">Nucleus</keyword>
<feature type="compositionally biased region" description="Polar residues" evidence="6">
    <location>
        <begin position="566"/>
        <end position="575"/>
    </location>
</feature>
<dbReference type="GO" id="GO:0003688">
    <property type="term" value="F:DNA replication origin binding"/>
    <property type="evidence" value="ECO:0007669"/>
    <property type="project" value="TreeGrafter"/>
</dbReference>
<feature type="region of interest" description="Disordered" evidence="6">
    <location>
        <begin position="190"/>
        <end position="260"/>
    </location>
</feature>
<keyword evidence="8" id="KW-1185">Reference proteome</keyword>
<dbReference type="AlphaFoldDB" id="A0A316Z123"/>
<evidence type="ECO:0000313" key="7">
    <source>
        <dbReference type="EMBL" id="PWN93855.1"/>
    </source>
</evidence>
<dbReference type="GeneID" id="37046611"/>
<proteinExistence type="inferred from homology"/>
<dbReference type="PANTHER" id="PTHR10507:SF0">
    <property type="entry name" value="CELL DIVISION CONTROL PROTEIN 45 HOMOLOG"/>
    <property type="match status" value="1"/>
</dbReference>
<dbReference type="RefSeq" id="XP_025381053.1">
    <property type="nucleotide sequence ID" value="XM_025524695.1"/>
</dbReference>
<name>A0A316Z123_9BASI</name>
<dbReference type="GO" id="GO:0003697">
    <property type="term" value="F:single-stranded DNA binding"/>
    <property type="evidence" value="ECO:0007669"/>
    <property type="project" value="TreeGrafter"/>
</dbReference>